<gene>
    <name evidence="2" type="ORF">CC117_10435</name>
</gene>
<evidence type="ECO:0000256" key="1">
    <source>
        <dbReference type="SAM" id="MobiDB-lite"/>
    </source>
</evidence>
<dbReference type="Proteomes" id="UP000179627">
    <property type="component" value="Unassembled WGS sequence"/>
</dbReference>
<dbReference type="AlphaFoldDB" id="A0A1S1REA3"/>
<evidence type="ECO:0000313" key="2">
    <source>
        <dbReference type="EMBL" id="OHV44079.1"/>
    </source>
</evidence>
<feature type="compositionally biased region" description="Gly residues" evidence="1">
    <location>
        <begin position="50"/>
        <end position="61"/>
    </location>
</feature>
<feature type="region of interest" description="Disordered" evidence="1">
    <location>
        <begin position="44"/>
        <end position="78"/>
    </location>
</feature>
<organism evidence="2 3">
    <name type="scientific">Parafrankia colletiae</name>
    <dbReference type="NCBI Taxonomy" id="573497"/>
    <lineage>
        <taxon>Bacteria</taxon>
        <taxon>Bacillati</taxon>
        <taxon>Actinomycetota</taxon>
        <taxon>Actinomycetes</taxon>
        <taxon>Frankiales</taxon>
        <taxon>Frankiaceae</taxon>
        <taxon>Parafrankia</taxon>
    </lineage>
</organism>
<sequence length="78" mass="8133">MVARFLRRARPRPREHVAGRVALPRGRWLSARPVAARASVAFHATAAPVGGAGDGPTGGRGRVADAVPAPPTWSSTRS</sequence>
<comment type="caution">
    <text evidence="2">The sequence shown here is derived from an EMBL/GenBank/DDBJ whole genome shotgun (WGS) entry which is preliminary data.</text>
</comment>
<accession>A0A1S1REA3</accession>
<proteinExistence type="predicted"/>
<evidence type="ECO:0000313" key="3">
    <source>
        <dbReference type="Proteomes" id="UP000179627"/>
    </source>
</evidence>
<protein>
    <submittedName>
        <fullName evidence="2">Uncharacterized protein</fullName>
    </submittedName>
</protein>
<dbReference type="EMBL" id="MBLM01000025">
    <property type="protein sequence ID" value="OHV44079.1"/>
    <property type="molecule type" value="Genomic_DNA"/>
</dbReference>
<keyword evidence="3" id="KW-1185">Reference proteome</keyword>
<name>A0A1S1REA3_9ACTN</name>
<reference evidence="3" key="1">
    <citation type="submission" date="2016-07" db="EMBL/GenBank/DDBJ databases">
        <title>Sequence Frankia sp. strain CcI1.17.</title>
        <authorList>
            <person name="Ghodhbane-Gtari F."/>
            <person name="Swanson E."/>
            <person name="Gueddou A."/>
            <person name="Morris K."/>
            <person name="Hezbri K."/>
            <person name="Ktari A."/>
            <person name="Nouioui I."/>
            <person name="Abebe-Akele F."/>
            <person name="Simpson S."/>
            <person name="Thomas K."/>
            <person name="Gtari M."/>
            <person name="Tisa L.S."/>
            <person name="Hurst S."/>
        </authorList>
    </citation>
    <scope>NUCLEOTIDE SEQUENCE [LARGE SCALE GENOMIC DNA]</scope>
    <source>
        <strain evidence="3">Cc1.17</strain>
    </source>
</reference>